<dbReference type="Gene3D" id="3.90.1590.10">
    <property type="entry name" value="glutathione-dependent formaldehyde- activating enzyme (gfa)"/>
    <property type="match status" value="1"/>
</dbReference>
<dbReference type="STRING" id="1481914.JCM19241_3165"/>
<evidence type="ECO:0000256" key="4">
    <source>
        <dbReference type="ARBA" id="ARBA00023239"/>
    </source>
</evidence>
<keyword evidence="3" id="KW-0862">Zinc</keyword>
<keyword evidence="2" id="KW-0479">Metal-binding</keyword>
<name>A0A0B8Q2G1_9VIBR</name>
<evidence type="ECO:0000259" key="5">
    <source>
        <dbReference type="PROSITE" id="PS51891"/>
    </source>
</evidence>
<dbReference type="PANTHER" id="PTHR33337:SF40">
    <property type="entry name" value="CENP-V_GFA DOMAIN-CONTAINING PROTEIN-RELATED"/>
    <property type="match status" value="1"/>
</dbReference>
<comment type="caution">
    <text evidence="6">The sequence shown here is derived from an EMBL/GenBank/DDBJ whole genome shotgun (WGS) entry which is preliminary data.</text>
</comment>
<dbReference type="PANTHER" id="PTHR33337">
    <property type="entry name" value="GFA DOMAIN-CONTAINING PROTEIN"/>
    <property type="match status" value="1"/>
</dbReference>
<dbReference type="InterPro" id="IPR006913">
    <property type="entry name" value="CENP-V/GFA"/>
</dbReference>
<accession>A0A0B8Q2G1</accession>
<dbReference type="AlphaFoldDB" id="A0A0B8Q2G1"/>
<dbReference type="SUPFAM" id="SSF51316">
    <property type="entry name" value="Mss4-like"/>
    <property type="match status" value="1"/>
</dbReference>
<reference evidence="6 7" key="1">
    <citation type="submission" date="2015-01" db="EMBL/GenBank/DDBJ databases">
        <title>Vibrio sp. C94 JCM 19241 whole genome shotgun sequence.</title>
        <authorList>
            <person name="Sawabe T."/>
            <person name="Meirelles P."/>
            <person name="Feng G."/>
            <person name="Sayaka M."/>
            <person name="Hattori M."/>
            <person name="Ohkuma M."/>
        </authorList>
    </citation>
    <scope>NUCLEOTIDE SEQUENCE [LARGE SCALE GENOMIC DNA]</scope>
    <source>
        <strain evidence="7">JCM 19241</strain>
    </source>
</reference>
<dbReference type="GO" id="GO:0046872">
    <property type="term" value="F:metal ion binding"/>
    <property type="evidence" value="ECO:0007669"/>
    <property type="project" value="UniProtKB-KW"/>
</dbReference>
<evidence type="ECO:0000256" key="3">
    <source>
        <dbReference type="ARBA" id="ARBA00022833"/>
    </source>
</evidence>
<evidence type="ECO:0000313" key="6">
    <source>
        <dbReference type="EMBL" id="GAM73710.1"/>
    </source>
</evidence>
<protein>
    <submittedName>
        <fullName evidence="6">Gfa-like protein</fullName>
    </submittedName>
</protein>
<organism evidence="6 7">
    <name type="scientific">Vibrio ishigakensis</name>
    <dbReference type="NCBI Taxonomy" id="1481914"/>
    <lineage>
        <taxon>Bacteria</taxon>
        <taxon>Pseudomonadati</taxon>
        <taxon>Pseudomonadota</taxon>
        <taxon>Gammaproteobacteria</taxon>
        <taxon>Vibrionales</taxon>
        <taxon>Vibrionaceae</taxon>
        <taxon>Vibrio</taxon>
    </lineage>
</organism>
<dbReference type="EMBL" id="BBSC01000001">
    <property type="protein sequence ID" value="GAM73710.1"/>
    <property type="molecule type" value="Genomic_DNA"/>
</dbReference>
<dbReference type="Proteomes" id="UP000031666">
    <property type="component" value="Unassembled WGS sequence"/>
</dbReference>
<comment type="similarity">
    <text evidence="1">Belongs to the Gfa family.</text>
</comment>
<keyword evidence="4" id="KW-0456">Lyase</keyword>
<gene>
    <name evidence="6" type="ORF">JCM19241_3165</name>
</gene>
<proteinExistence type="inferred from homology"/>
<evidence type="ECO:0000256" key="1">
    <source>
        <dbReference type="ARBA" id="ARBA00005495"/>
    </source>
</evidence>
<evidence type="ECO:0000256" key="2">
    <source>
        <dbReference type="ARBA" id="ARBA00022723"/>
    </source>
</evidence>
<dbReference type="PROSITE" id="PS51891">
    <property type="entry name" value="CENP_V_GFA"/>
    <property type="match status" value="1"/>
</dbReference>
<reference evidence="6 7" key="2">
    <citation type="submission" date="2015-01" db="EMBL/GenBank/DDBJ databases">
        <authorList>
            <consortium name="NBRP consortium"/>
            <person name="Sawabe T."/>
            <person name="Meirelles P."/>
            <person name="Feng G."/>
            <person name="Sayaka M."/>
            <person name="Hattori M."/>
            <person name="Ohkuma M."/>
        </authorList>
    </citation>
    <scope>NUCLEOTIDE SEQUENCE [LARGE SCALE GENOMIC DNA]</scope>
    <source>
        <strain evidence="7">JCM 19241</strain>
    </source>
</reference>
<dbReference type="GO" id="GO:0016846">
    <property type="term" value="F:carbon-sulfur lyase activity"/>
    <property type="evidence" value="ECO:0007669"/>
    <property type="project" value="InterPro"/>
</dbReference>
<feature type="domain" description="CENP-V/GFA" evidence="5">
    <location>
        <begin position="2"/>
        <end position="130"/>
    </location>
</feature>
<dbReference type="Pfam" id="PF04828">
    <property type="entry name" value="GFA"/>
    <property type="match status" value="1"/>
</dbReference>
<dbReference type="InterPro" id="IPR011057">
    <property type="entry name" value="Mss4-like_sf"/>
</dbReference>
<sequence length="135" mass="14987">MNTGGCQCGKVRYQFTGEPINQMFCYCSECQHRTGGDKWFGIWVPTANFEFVGELKPSFHTRKGSTGKDVHHYFCPECGVNVCADITAGNFYTVAAPTLDEPESFKPNMAIFAASAPTWAVLPTDIPVYEKFPPM</sequence>
<evidence type="ECO:0000313" key="7">
    <source>
        <dbReference type="Proteomes" id="UP000031666"/>
    </source>
</evidence>